<evidence type="ECO:0000256" key="1">
    <source>
        <dbReference type="SAM" id="MobiDB-lite"/>
    </source>
</evidence>
<dbReference type="EMBL" id="JAGPXF010000004">
    <property type="protein sequence ID" value="KAH7245160.1"/>
    <property type="molecule type" value="Genomic_DNA"/>
</dbReference>
<feature type="compositionally biased region" description="Basic and acidic residues" evidence="1">
    <location>
        <begin position="28"/>
        <end position="52"/>
    </location>
</feature>
<feature type="domain" description="AAA+ ATPase" evidence="2">
    <location>
        <begin position="581"/>
        <end position="708"/>
    </location>
</feature>
<evidence type="ECO:0000259" key="2">
    <source>
        <dbReference type="SMART" id="SM00382"/>
    </source>
</evidence>
<name>A0A8K0RVQ1_9HYPO</name>
<protein>
    <recommendedName>
        <fullName evidence="2">AAA+ ATPase domain-containing protein</fullName>
    </recommendedName>
</protein>
<evidence type="ECO:0000313" key="3">
    <source>
        <dbReference type="EMBL" id="KAH7245160.1"/>
    </source>
</evidence>
<keyword evidence="4" id="KW-1185">Reference proteome</keyword>
<feature type="compositionally biased region" description="Basic and acidic residues" evidence="1">
    <location>
        <begin position="72"/>
        <end position="81"/>
    </location>
</feature>
<dbReference type="SUPFAM" id="SSF52540">
    <property type="entry name" value="P-loop containing nucleoside triphosphate hydrolases"/>
    <property type="match status" value="1"/>
</dbReference>
<dbReference type="PANTHER" id="PTHR46411:SF2">
    <property type="entry name" value="AAA+ ATPASE DOMAIN-CONTAINING PROTEIN"/>
    <property type="match status" value="1"/>
</dbReference>
<dbReference type="PANTHER" id="PTHR46411">
    <property type="entry name" value="FAMILY ATPASE, PUTATIVE-RELATED"/>
    <property type="match status" value="1"/>
</dbReference>
<dbReference type="AlphaFoldDB" id="A0A8K0RVQ1"/>
<dbReference type="Pfam" id="PF00004">
    <property type="entry name" value="AAA"/>
    <property type="match status" value="1"/>
</dbReference>
<dbReference type="OrthoDB" id="10042665at2759"/>
<dbReference type="InterPro" id="IPR003593">
    <property type="entry name" value="AAA+_ATPase"/>
</dbReference>
<dbReference type="CDD" id="cd19481">
    <property type="entry name" value="RecA-like_protease"/>
    <property type="match status" value="1"/>
</dbReference>
<dbReference type="Gene3D" id="3.40.50.300">
    <property type="entry name" value="P-loop containing nucleotide triphosphate hydrolases"/>
    <property type="match status" value="1"/>
</dbReference>
<dbReference type="GO" id="GO:0016887">
    <property type="term" value="F:ATP hydrolysis activity"/>
    <property type="evidence" value="ECO:0007669"/>
    <property type="project" value="InterPro"/>
</dbReference>
<sequence>MPSAPRYSRRQPQSPPPRRRQYSPASETDERRRRGLADDYERGYRTRRHEDDAASQFSDPDPDGPDPTPPNPEREVDHELDVDADIRYRPMMPFSWRNEICRLLEVSPDALDEEVFQAIGKASKILKEAEKMRALYEARQGPPRYQVIHSVRCEKSRTEGKLYLDQPWVVKTGLQNAHLRGSQPIPNFGLFLERNKEVVSIIYKNYRCCGISRAYQKKARHEDDELIEASSLLISEEISIISEDLKSAMVKFSDSVLKGFPHPEFEKDEAMKYPYIWWFHRREEINGALERYKSSDWFPMVNFVREYMLERMTEEWEKVDNLLERKKISLQYMGYLFVPERIAISTNQGRGISKLEGVVTNGWLKRRRLIDYSAIVDVTFWTFDGMFHKTSRHFAITDLPRDIKSEMEEFDITDLPLYPIEYASSEVTEALRQRGRMFWKCRFRNYVSLAGEMSEDIQDSIGSRFMVDIATHKKLHRDGNGRSQRVPFPGPNVLDVKYMSEDNPDLADDFFMCLPTSMIGFNMDKKEWVNLDVHYLRDVVWNTEAFDSLVVQEETKVLIRAVVTNQLRTTENADLIHGKGNGLFILLHGGPGTGKTLTAESVAEVAEKPLYRVTCGDIGTKADDVERYLSVVLYLGKTWGCVVLLDEADIFLEQRSLVNLERNALVSVFLRVLEYYDGILILTSNRVGIFDEAFKSRIQLNLRYKNLDRGQRLQIWKNFFARINRLEQEALEGDQIGISYGVNMDEMTDKLDELADANINGRQIRNAISTARQLSRYLKEPLGYKHLTAVISETKKFDEYLLELNRTYTADEIQRDKGER</sequence>
<dbReference type="GO" id="GO:0005524">
    <property type="term" value="F:ATP binding"/>
    <property type="evidence" value="ECO:0007669"/>
    <property type="project" value="InterPro"/>
</dbReference>
<dbReference type="SMART" id="SM00382">
    <property type="entry name" value="AAA"/>
    <property type="match status" value="1"/>
</dbReference>
<feature type="region of interest" description="Disordered" evidence="1">
    <location>
        <begin position="1"/>
        <end position="81"/>
    </location>
</feature>
<evidence type="ECO:0000313" key="4">
    <source>
        <dbReference type="Proteomes" id="UP000813427"/>
    </source>
</evidence>
<organism evidence="3 4">
    <name type="scientific">Fusarium tricinctum</name>
    <dbReference type="NCBI Taxonomy" id="61284"/>
    <lineage>
        <taxon>Eukaryota</taxon>
        <taxon>Fungi</taxon>
        <taxon>Dikarya</taxon>
        <taxon>Ascomycota</taxon>
        <taxon>Pezizomycotina</taxon>
        <taxon>Sordariomycetes</taxon>
        <taxon>Hypocreomycetidae</taxon>
        <taxon>Hypocreales</taxon>
        <taxon>Nectriaceae</taxon>
        <taxon>Fusarium</taxon>
        <taxon>Fusarium tricinctum species complex</taxon>
    </lineage>
</organism>
<proteinExistence type="predicted"/>
<reference evidence="3" key="1">
    <citation type="journal article" date="2021" name="Nat. Commun.">
        <title>Genetic determinants of endophytism in the Arabidopsis root mycobiome.</title>
        <authorList>
            <person name="Mesny F."/>
            <person name="Miyauchi S."/>
            <person name="Thiergart T."/>
            <person name="Pickel B."/>
            <person name="Atanasova L."/>
            <person name="Karlsson M."/>
            <person name="Huettel B."/>
            <person name="Barry K.W."/>
            <person name="Haridas S."/>
            <person name="Chen C."/>
            <person name="Bauer D."/>
            <person name="Andreopoulos W."/>
            <person name="Pangilinan J."/>
            <person name="LaButti K."/>
            <person name="Riley R."/>
            <person name="Lipzen A."/>
            <person name="Clum A."/>
            <person name="Drula E."/>
            <person name="Henrissat B."/>
            <person name="Kohler A."/>
            <person name="Grigoriev I.V."/>
            <person name="Martin F.M."/>
            <person name="Hacquard S."/>
        </authorList>
    </citation>
    <scope>NUCLEOTIDE SEQUENCE</scope>
    <source>
        <strain evidence="3">MPI-SDFR-AT-0068</strain>
    </source>
</reference>
<feature type="compositionally biased region" description="Low complexity" evidence="1">
    <location>
        <begin position="1"/>
        <end position="12"/>
    </location>
</feature>
<dbReference type="InterPro" id="IPR056599">
    <property type="entry name" value="AAA_lid_fung"/>
</dbReference>
<accession>A0A8K0RVQ1</accession>
<gene>
    <name evidence="3" type="ORF">BKA59DRAFT_475437</name>
</gene>
<dbReference type="Pfam" id="PF23232">
    <property type="entry name" value="AAA_lid_13"/>
    <property type="match status" value="1"/>
</dbReference>
<dbReference type="InterPro" id="IPR003959">
    <property type="entry name" value="ATPase_AAA_core"/>
</dbReference>
<dbReference type="Proteomes" id="UP000813427">
    <property type="component" value="Unassembled WGS sequence"/>
</dbReference>
<comment type="caution">
    <text evidence="3">The sequence shown here is derived from an EMBL/GenBank/DDBJ whole genome shotgun (WGS) entry which is preliminary data.</text>
</comment>
<dbReference type="InterPro" id="IPR027417">
    <property type="entry name" value="P-loop_NTPase"/>
</dbReference>